<evidence type="ECO:0000313" key="2">
    <source>
        <dbReference type="EMBL" id="OBR86239.1"/>
    </source>
</evidence>
<dbReference type="EMBL" id="CP144533">
    <property type="protein sequence ID" value="WWC61361.1"/>
    <property type="molecule type" value="Genomic_DNA"/>
</dbReference>
<dbReference type="EMBL" id="KI894030">
    <property type="protein sequence ID" value="OBR86239.1"/>
    <property type="molecule type" value="Genomic_DNA"/>
</dbReference>
<dbReference type="VEuPathDB" id="FungiDB:I303_03959"/>
<feature type="compositionally biased region" description="Acidic residues" evidence="1">
    <location>
        <begin position="277"/>
        <end position="290"/>
    </location>
</feature>
<reference evidence="3" key="3">
    <citation type="submission" date="2024-02" db="EMBL/GenBank/DDBJ databases">
        <title>Comparative genomics of Cryptococcus and Kwoniella reveals pathogenesis evolution and contrasting modes of karyotype evolution via chromosome fusion or intercentromeric recombination.</title>
        <authorList>
            <person name="Coelho M.A."/>
            <person name="David-Palma M."/>
            <person name="Shea T."/>
            <person name="Bowers K."/>
            <person name="McGinley-Smith S."/>
            <person name="Mohammad A.W."/>
            <person name="Gnirke A."/>
            <person name="Yurkov A.M."/>
            <person name="Nowrousian M."/>
            <person name="Sun S."/>
            <person name="Cuomo C.A."/>
            <person name="Heitman J."/>
        </authorList>
    </citation>
    <scope>NUCLEOTIDE SEQUENCE</scope>
    <source>
        <strain evidence="3">CBS 10117</strain>
    </source>
</reference>
<proteinExistence type="predicted"/>
<feature type="region of interest" description="Disordered" evidence="1">
    <location>
        <begin position="268"/>
        <end position="311"/>
    </location>
</feature>
<feature type="compositionally biased region" description="Basic and acidic residues" evidence="1">
    <location>
        <begin position="291"/>
        <end position="311"/>
    </location>
</feature>
<dbReference type="KEGG" id="kdj:28967658"/>
<reference evidence="3" key="2">
    <citation type="submission" date="2013-07" db="EMBL/GenBank/DDBJ databases">
        <authorList>
            <consortium name="The Broad Institute Genome Sequencing Platform"/>
            <person name="Cuomo C."/>
            <person name="Litvintseva A."/>
            <person name="Chen Y."/>
            <person name="Heitman J."/>
            <person name="Sun S."/>
            <person name="Springer D."/>
            <person name="Dromer F."/>
            <person name="Young S.K."/>
            <person name="Zeng Q."/>
            <person name="Gargeya S."/>
            <person name="Fitzgerald M."/>
            <person name="Abouelleil A."/>
            <person name="Alvarado L."/>
            <person name="Berlin A.M."/>
            <person name="Chapman S.B."/>
            <person name="Dewar J."/>
            <person name="Goldberg J."/>
            <person name="Griggs A."/>
            <person name="Gujja S."/>
            <person name="Hansen M."/>
            <person name="Howarth C."/>
            <person name="Imamovic A."/>
            <person name="Larimer J."/>
            <person name="McCowan C."/>
            <person name="Murphy C."/>
            <person name="Pearson M."/>
            <person name="Priest M."/>
            <person name="Roberts A."/>
            <person name="Saif S."/>
            <person name="Shea T."/>
            <person name="Sykes S."/>
            <person name="Wortman J."/>
            <person name="Nusbaum C."/>
            <person name="Birren B."/>
        </authorList>
    </citation>
    <scope>NUCLEOTIDE SEQUENCE</scope>
    <source>
        <strain evidence="3">CBS 10117</strain>
    </source>
</reference>
<keyword evidence="4" id="KW-1185">Reference proteome</keyword>
<protein>
    <submittedName>
        <fullName evidence="2">Uncharacterized protein</fullName>
    </submittedName>
</protein>
<dbReference type="Proteomes" id="UP000078595">
    <property type="component" value="Chromosome 4"/>
</dbReference>
<dbReference type="AlphaFoldDB" id="A0A1A6A847"/>
<evidence type="ECO:0000313" key="3">
    <source>
        <dbReference type="EMBL" id="WWC61361.1"/>
    </source>
</evidence>
<gene>
    <name evidence="2" type="ORF">I303_03959</name>
    <name evidence="3" type="ORF">I303_103942</name>
</gene>
<accession>A0A1A6A847</accession>
<name>A0A1A6A847_9TREE</name>
<dbReference type="RefSeq" id="XP_018264081.1">
    <property type="nucleotide sequence ID" value="XM_018407273.1"/>
</dbReference>
<organism evidence="2">
    <name type="scientific">Kwoniella dejecticola CBS 10117</name>
    <dbReference type="NCBI Taxonomy" id="1296121"/>
    <lineage>
        <taxon>Eukaryota</taxon>
        <taxon>Fungi</taxon>
        <taxon>Dikarya</taxon>
        <taxon>Basidiomycota</taxon>
        <taxon>Agaricomycotina</taxon>
        <taxon>Tremellomycetes</taxon>
        <taxon>Tremellales</taxon>
        <taxon>Cryptococcaceae</taxon>
        <taxon>Kwoniella</taxon>
    </lineage>
</organism>
<sequence length="322" mass="35796">MDRITITCPTGVPSGRCKPIYNPYMPSAIAAYPVRPTTPVEKFIFGVGRTLPSIASIMARPLPAGVRLNPPIFGQDSPRFFPVSSLKVFASQDVDSHSDSGVIARDVSPTWAPRSPTMSPGLVTGGEVASNYKYRSAKSMRYSPYTRSKGSSTTATATATAKAANKVSRQFDTLTSSVITNAHVDNNAANASGSSSPLQSRNQLEAARMENKMLKGQLNGMDWTAKVLAEKQRQTRTRRGARLQQAYAEIDSLHTVIAELNWMLARRRNRAKRSEEDRQEETREEEEDEESINHNDDNSKNDEQNQEREVYRAVKVEPVSWW</sequence>
<evidence type="ECO:0000313" key="4">
    <source>
        <dbReference type="Proteomes" id="UP000078595"/>
    </source>
</evidence>
<dbReference type="GeneID" id="28967658"/>
<reference evidence="2" key="1">
    <citation type="submission" date="2013-07" db="EMBL/GenBank/DDBJ databases">
        <title>The Genome Sequence of Cryptococcus dejecticola CBS10117.</title>
        <authorList>
            <consortium name="The Broad Institute Genome Sequencing Platform"/>
            <person name="Cuomo C."/>
            <person name="Litvintseva A."/>
            <person name="Chen Y."/>
            <person name="Heitman J."/>
            <person name="Sun S."/>
            <person name="Springer D."/>
            <person name="Dromer F."/>
            <person name="Young S.K."/>
            <person name="Zeng Q."/>
            <person name="Gargeya S."/>
            <person name="Fitzgerald M."/>
            <person name="Abouelleil A."/>
            <person name="Alvarado L."/>
            <person name="Berlin A.M."/>
            <person name="Chapman S.B."/>
            <person name="Dewar J."/>
            <person name="Goldberg J."/>
            <person name="Griggs A."/>
            <person name="Gujja S."/>
            <person name="Hansen M."/>
            <person name="Howarth C."/>
            <person name="Imamovic A."/>
            <person name="Larimer J."/>
            <person name="McCowan C."/>
            <person name="Murphy C."/>
            <person name="Pearson M."/>
            <person name="Priest M."/>
            <person name="Roberts A."/>
            <person name="Saif S."/>
            <person name="Shea T."/>
            <person name="Sykes S."/>
            <person name="Wortman J."/>
            <person name="Nusbaum C."/>
            <person name="Birren B."/>
        </authorList>
    </citation>
    <scope>NUCLEOTIDE SEQUENCE [LARGE SCALE GENOMIC DNA]</scope>
    <source>
        <strain evidence="2">CBS 10117</strain>
    </source>
</reference>
<evidence type="ECO:0000256" key="1">
    <source>
        <dbReference type="SAM" id="MobiDB-lite"/>
    </source>
</evidence>